<evidence type="ECO:0000313" key="1">
    <source>
        <dbReference type="EMBL" id="MDV7214868.1"/>
    </source>
</evidence>
<evidence type="ECO:0000313" key="2">
    <source>
        <dbReference type="Proteomes" id="UP001187346"/>
    </source>
</evidence>
<name>A0ABU4F4F4_9ACTN</name>
<dbReference type="RefSeq" id="WP_266857861.1">
    <property type="nucleotide sequence ID" value="NZ_JAPEMW010000001.1"/>
</dbReference>
<accession>A0ABU4F4F4</accession>
<gene>
    <name evidence="1" type="ORF">R5A26_02770</name>
</gene>
<keyword evidence="2" id="KW-1185">Reference proteome</keyword>
<dbReference type="Proteomes" id="UP001187346">
    <property type="component" value="Unassembled WGS sequence"/>
</dbReference>
<sequence>MLLSHVRTAAFVASVAAVSGFTVDAPVRVHGIQAPETRTVAYFSYEPLAAANPVSDLPASARRQLAAQDDVVVPRTGTPDGYKLRRGTASTDYVYKSADVYAIEASCDPSTCHPVQQVKLAIKEYVRGRTSKNWEITFYGSRETGSSHFNMDYTYECGVNLSHAPDETCSTWKHDGAQGHGSGVAVNKQKIVKNFGRTPVVTKFPMTNLLVTFADGSEAKGDDGKPGEKFRGWDVCVTNTTTKLCHSTGDGS</sequence>
<dbReference type="EMBL" id="JAWMAJ010000006">
    <property type="protein sequence ID" value="MDV7214868.1"/>
    <property type="molecule type" value="Genomic_DNA"/>
</dbReference>
<protein>
    <submittedName>
        <fullName evidence="1">Uncharacterized protein</fullName>
    </submittedName>
</protein>
<organism evidence="1 2">
    <name type="scientific">Streptomyces prunicolor</name>
    <dbReference type="NCBI Taxonomy" id="67348"/>
    <lineage>
        <taxon>Bacteria</taxon>
        <taxon>Bacillati</taxon>
        <taxon>Actinomycetota</taxon>
        <taxon>Actinomycetes</taxon>
        <taxon>Kitasatosporales</taxon>
        <taxon>Streptomycetaceae</taxon>
        <taxon>Streptomyces</taxon>
    </lineage>
</organism>
<proteinExistence type="predicted"/>
<reference evidence="1 2" key="1">
    <citation type="submission" date="2023-10" db="EMBL/GenBank/DDBJ databases">
        <title>Characterization of rhizosphere-enriched actinobacteria from wheat plants lab-grown on chernevaya soil.</title>
        <authorList>
            <person name="Tikhonova E.N."/>
            <person name="Konopkin A."/>
            <person name="Kravchenko I.K."/>
        </authorList>
    </citation>
    <scope>NUCLEOTIDE SEQUENCE [LARGE SCALE GENOMIC DNA]</scope>
    <source>
        <strain evidence="1 2">RR29</strain>
    </source>
</reference>
<comment type="caution">
    <text evidence="1">The sequence shown here is derived from an EMBL/GenBank/DDBJ whole genome shotgun (WGS) entry which is preliminary data.</text>
</comment>